<evidence type="ECO:0000313" key="2">
    <source>
        <dbReference type="EMBL" id="MDQ1107642.1"/>
    </source>
</evidence>
<dbReference type="RefSeq" id="WP_307106394.1">
    <property type="nucleotide sequence ID" value="NZ_JAUTAS010000001.1"/>
</dbReference>
<protein>
    <submittedName>
        <fullName evidence="2">Uncharacterized protein</fullName>
    </submittedName>
</protein>
<name>A0AAP5E915_9GAMM</name>
<dbReference type="EMBL" id="JAUTAS010000001">
    <property type="protein sequence ID" value="MDQ1107642.1"/>
    <property type="molecule type" value="Genomic_DNA"/>
</dbReference>
<keyword evidence="1" id="KW-0812">Transmembrane</keyword>
<reference evidence="2" key="1">
    <citation type="submission" date="2023-07" db="EMBL/GenBank/DDBJ databases">
        <title>Functional and genomic diversity of the sorghum phyllosphere microbiome.</title>
        <authorList>
            <person name="Shade A."/>
        </authorList>
    </citation>
    <scope>NUCLEOTIDE SEQUENCE</scope>
    <source>
        <strain evidence="2">SORGH_AS_0457</strain>
    </source>
</reference>
<sequence length="56" mass="6062">MNASLRQLIGDDAANLLLGGSWMVAGVVFIAFINLRRGAKKSKATCRKQGRSRLNS</sequence>
<organism evidence="2 3">
    <name type="scientific">Stenotrophomonas rhizophila</name>
    <dbReference type="NCBI Taxonomy" id="216778"/>
    <lineage>
        <taxon>Bacteria</taxon>
        <taxon>Pseudomonadati</taxon>
        <taxon>Pseudomonadota</taxon>
        <taxon>Gammaproteobacteria</taxon>
        <taxon>Lysobacterales</taxon>
        <taxon>Lysobacteraceae</taxon>
        <taxon>Stenotrophomonas</taxon>
    </lineage>
</organism>
<proteinExistence type="predicted"/>
<keyword evidence="1" id="KW-0472">Membrane</keyword>
<evidence type="ECO:0000256" key="1">
    <source>
        <dbReference type="SAM" id="Phobius"/>
    </source>
</evidence>
<dbReference type="Proteomes" id="UP001226084">
    <property type="component" value="Unassembled WGS sequence"/>
</dbReference>
<feature type="transmembrane region" description="Helical" evidence="1">
    <location>
        <begin position="16"/>
        <end position="35"/>
    </location>
</feature>
<comment type="caution">
    <text evidence="2">The sequence shown here is derived from an EMBL/GenBank/DDBJ whole genome shotgun (WGS) entry which is preliminary data.</text>
</comment>
<accession>A0AAP5E915</accession>
<evidence type="ECO:0000313" key="3">
    <source>
        <dbReference type="Proteomes" id="UP001226084"/>
    </source>
</evidence>
<gene>
    <name evidence="2" type="ORF">QE424_000801</name>
</gene>
<keyword evidence="1" id="KW-1133">Transmembrane helix</keyword>
<dbReference type="AlphaFoldDB" id="A0AAP5E915"/>